<comment type="caution">
    <text evidence="1">The sequence shown here is derived from an EMBL/GenBank/DDBJ whole genome shotgun (WGS) entry which is preliminary data.</text>
</comment>
<dbReference type="Proteomes" id="UP001230649">
    <property type="component" value="Unassembled WGS sequence"/>
</dbReference>
<gene>
    <name evidence="1" type="ORF">QFC20_000338</name>
</gene>
<organism evidence="1 2">
    <name type="scientific">Naganishia adeliensis</name>
    <dbReference type="NCBI Taxonomy" id="92952"/>
    <lineage>
        <taxon>Eukaryota</taxon>
        <taxon>Fungi</taxon>
        <taxon>Dikarya</taxon>
        <taxon>Basidiomycota</taxon>
        <taxon>Agaricomycotina</taxon>
        <taxon>Tremellomycetes</taxon>
        <taxon>Filobasidiales</taxon>
        <taxon>Filobasidiaceae</taxon>
        <taxon>Naganishia</taxon>
    </lineage>
</organism>
<protein>
    <submittedName>
        <fullName evidence="1">Uncharacterized protein</fullName>
    </submittedName>
</protein>
<dbReference type="EMBL" id="JASBWS010000002">
    <property type="protein sequence ID" value="KAJ9117194.1"/>
    <property type="molecule type" value="Genomic_DNA"/>
</dbReference>
<reference evidence="1" key="1">
    <citation type="submission" date="2023-04" db="EMBL/GenBank/DDBJ databases">
        <title>Draft Genome sequencing of Naganishia species isolated from polar environments using Oxford Nanopore Technology.</title>
        <authorList>
            <person name="Leo P."/>
            <person name="Venkateswaran K."/>
        </authorList>
    </citation>
    <scope>NUCLEOTIDE SEQUENCE</scope>
    <source>
        <strain evidence="1">MNA-CCFEE 5262</strain>
    </source>
</reference>
<evidence type="ECO:0000313" key="1">
    <source>
        <dbReference type="EMBL" id="KAJ9117194.1"/>
    </source>
</evidence>
<proteinExistence type="predicted"/>
<sequence>MTVTEPNHLGVKRKRHIRDDGFRVPAIQQTYFFDETVALPGASRNELVSLPTYPARKTLDGPTYSCNVLADRQPRSTPDRYTFASTGREHFTPPAPSGARLEYRAMSSSHRGRNRESSTYSSRSSLGGKEGSVRSWNEQSKSTTIPLSRRFPSTSRSSLTPSRSDPKSSLLPAHLRPSAISDQVSLSAERYASSLRLLATWESIALKYADVDPEDDAEIDISTGRIVRGKEKIAEMPDRVIGGMSEDEEAEELGKRRKSAKNANLKTSAFQVPHPAEQVTHPVESLSIDAEESDPSDMDELDAWNDSELEIQVEALPPSYTSSSRNQRPWTADDDVDLQEFLRAEERRRAMFGDEEATEDVAEEEESRSQVSRAMDKEEAMSRRTVHASVPYFQPAPSDYPSRSTHRGKEAALETSSTGFFARPSSRREPLPRVNVESVAHDSDAEDELAAMFATPERLEEKELSCRYVAPSPSPSLRVPDIGGNLTFRHSSPSSASSYLNRQSTEGLSSSGEGEIHRIYRPQEPDFRRLAFNDEDICERELLDVSSDPRSPDDGNDSEHMHLQLVKILHTPSGKASAQEDEARCSPENLVEVVIEVPVCKHSESVARTNLSEVDEAEVEQARDIDTVSSLRRSSRQGASGKSYALRNKHTRRTCPPAQSSKVILNEVDAHADEACDEHSAPGTHPPLPSPPAILQADFGEQFTNRITPSSTVKEGNRGRRQDARARSPSVVEGTPSVIEGTPEPMFDEVWSGELVSVDLHSSNENWREETITEKQIRTEDVDQPKSAQPRAVRQLSDAVQETGYIADEPDPIHQISSSQPFQEIEDSENVCPTQQTHLPDADDEEDILLLGATFVECEEIIWAESKPDISLSSSAQDPPDIWSGPPCEMTFKTVKGEKQEVSTFTAPFRCSRIIDLTGDDICGDDEHDELDEW</sequence>
<name>A0ACC2X1G5_9TREE</name>
<accession>A0ACC2X1G5</accession>
<evidence type="ECO:0000313" key="2">
    <source>
        <dbReference type="Proteomes" id="UP001230649"/>
    </source>
</evidence>
<keyword evidence="2" id="KW-1185">Reference proteome</keyword>